<dbReference type="GO" id="GO:0016740">
    <property type="term" value="F:transferase activity"/>
    <property type="evidence" value="ECO:0007669"/>
    <property type="project" value="UniProtKB-KW"/>
</dbReference>
<keyword evidence="9" id="KW-0408">Iron</keyword>
<evidence type="ECO:0000313" key="14">
    <source>
        <dbReference type="Proteomes" id="UP000321798"/>
    </source>
</evidence>
<dbReference type="Gene3D" id="3.40.190.10">
    <property type="entry name" value="Periplasmic binding protein-like II"/>
    <property type="match status" value="2"/>
</dbReference>
<proteinExistence type="inferred from homology"/>
<reference evidence="13 14" key="1">
    <citation type="submission" date="2019-07" db="EMBL/GenBank/DDBJ databases">
        <title>Whole genome shotgun sequence of Cellulomonas soli NBRC 109434.</title>
        <authorList>
            <person name="Hosoyama A."/>
            <person name="Uohara A."/>
            <person name="Ohji S."/>
            <person name="Ichikawa N."/>
        </authorList>
    </citation>
    <scope>NUCLEOTIDE SEQUENCE [LARGE SCALE GENOMIC DNA]</scope>
    <source>
        <strain evidence="13 14">NBRC 109434</strain>
    </source>
</reference>
<comment type="caution">
    <text evidence="13">The sequence shown here is derived from an EMBL/GenBank/DDBJ whole genome shotgun (WGS) entry which is preliminary data.</text>
</comment>
<dbReference type="RefSeq" id="WP_146952185.1">
    <property type="nucleotide sequence ID" value="NZ_BAABBJ010000009.1"/>
</dbReference>
<keyword evidence="8" id="KW-0784">Thiamine biosynthesis</keyword>
<comment type="pathway">
    <text evidence="2">Cofactor biosynthesis; thiamine diphosphate biosynthesis.</text>
</comment>
<evidence type="ECO:0000256" key="11">
    <source>
        <dbReference type="ARBA" id="ARBA00048179"/>
    </source>
</evidence>
<sequence>MSTLRVLLGYHHPWPNDAGLYQARDGGFLDDVDLRIAVVDPGRGDTLAHLARDEADLGIVPTNRLVAARGRGQRVTAVAAINQVGLETLHSLRSLGVQRPRDLAGRRVALNPTPRGLAMVRHLVATDGGDPDAVTIVDSGPRELQSRDLLAGTADAYFGAYWAWDELFDTHPPEDRLSWPVKDHGAPPFHSYVLVAREQVLEQDPRGVRAVLAGAARGYRAVADDPEAGAAAFERVTPWFPRATLRRSIELVSPTWFHEGTWGVLRAGLVDDYARWLLARGGLPHVDGLAGAWTSAFLPETAVSSAASVSSVASGAEATA</sequence>
<dbReference type="OrthoDB" id="174578at2"/>
<evidence type="ECO:0000256" key="2">
    <source>
        <dbReference type="ARBA" id="ARBA00004948"/>
    </source>
</evidence>
<feature type="domain" description="SsuA/THI5-like" evidence="12">
    <location>
        <begin position="14"/>
        <end position="228"/>
    </location>
</feature>
<evidence type="ECO:0000256" key="8">
    <source>
        <dbReference type="ARBA" id="ARBA00022977"/>
    </source>
</evidence>
<dbReference type="InterPro" id="IPR015168">
    <property type="entry name" value="SsuA/THI5"/>
</dbReference>
<comment type="subunit">
    <text evidence="4">Homodimer.</text>
</comment>
<dbReference type="PANTHER" id="PTHR31528">
    <property type="entry name" value="4-AMINO-5-HYDROXYMETHYL-2-METHYLPYRIMIDINE PHOSPHATE SYNTHASE THI11-RELATED"/>
    <property type="match status" value="1"/>
</dbReference>
<keyword evidence="14" id="KW-1185">Reference proteome</keyword>
<name>A0A512PB65_9CELL</name>
<comment type="similarity">
    <text evidence="3">Belongs to the NMT1/THI5 family.</text>
</comment>
<dbReference type="SUPFAM" id="SSF53850">
    <property type="entry name" value="Periplasmic binding protein-like II"/>
    <property type="match status" value="1"/>
</dbReference>
<gene>
    <name evidence="13" type="ORF">CSO01_11530</name>
</gene>
<protein>
    <recommendedName>
        <fullName evidence="10">Thiamine pyrimidine synthase</fullName>
    </recommendedName>
</protein>
<evidence type="ECO:0000256" key="6">
    <source>
        <dbReference type="ARBA" id="ARBA00022723"/>
    </source>
</evidence>
<comment type="catalytic activity">
    <reaction evidence="11">
        <text>N(6)-(pyridoxal phosphate)-L-lysyl-[4-amino-5-hydroxymethyl-2-methylpyrimidine phosphate synthase] + L-histidyl-[4-amino-5-hydroxymethyl-2-methylpyrimidine phosphate synthase] + 2 Fe(3+) + 4 H2O = L-lysyl-[4-amino-5-hydroxymethyl-2-methylpyrimidine phosphate synthase] + (2S)-2-amino-5-hydroxy-4-oxopentanoyl-[4-amino-5-hydroxymethyl-2-methylpyrimidine phosphate synthase] + 4-amino-2-methyl-5-(phosphooxymethyl)pyrimidine + 3-oxopropanoate + 2 Fe(2+) + 2 H(+)</text>
        <dbReference type="Rhea" id="RHEA:65756"/>
        <dbReference type="Rhea" id="RHEA-COMP:16892"/>
        <dbReference type="Rhea" id="RHEA-COMP:16893"/>
        <dbReference type="Rhea" id="RHEA-COMP:16894"/>
        <dbReference type="Rhea" id="RHEA-COMP:16895"/>
        <dbReference type="ChEBI" id="CHEBI:15377"/>
        <dbReference type="ChEBI" id="CHEBI:15378"/>
        <dbReference type="ChEBI" id="CHEBI:29033"/>
        <dbReference type="ChEBI" id="CHEBI:29034"/>
        <dbReference type="ChEBI" id="CHEBI:29969"/>
        <dbReference type="ChEBI" id="CHEBI:29979"/>
        <dbReference type="ChEBI" id="CHEBI:33190"/>
        <dbReference type="ChEBI" id="CHEBI:58354"/>
        <dbReference type="ChEBI" id="CHEBI:143915"/>
        <dbReference type="ChEBI" id="CHEBI:157692"/>
    </reaction>
    <physiologicalReaction direction="left-to-right" evidence="11">
        <dbReference type="Rhea" id="RHEA:65757"/>
    </physiologicalReaction>
</comment>
<dbReference type="Proteomes" id="UP000321798">
    <property type="component" value="Unassembled WGS sequence"/>
</dbReference>
<evidence type="ECO:0000256" key="1">
    <source>
        <dbReference type="ARBA" id="ARBA00003469"/>
    </source>
</evidence>
<keyword evidence="6" id="KW-0479">Metal-binding</keyword>
<dbReference type="Pfam" id="PF09084">
    <property type="entry name" value="NMT1"/>
    <property type="match status" value="1"/>
</dbReference>
<dbReference type="GO" id="GO:0046872">
    <property type="term" value="F:metal ion binding"/>
    <property type="evidence" value="ECO:0007669"/>
    <property type="project" value="UniProtKB-KW"/>
</dbReference>
<evidence type="ECO:0000256" key="7">
    <source>
        <dbReference type="ARBA" id="ARBA00022898"/>
    </source>
</evidence>
<dbReference type="PANTHER" id="PTHR31528:SF1">
    <property type="entry name" value="4-AMINO-5-HYDROXYMETHYL-2-METHYLPYRIMIDINE PHOSPHATE SYNTHASE THI11-RELATED"/>
    <property type="match status" value="1"/>
</dbReference>
<dbReference type="InterPro" id="IPR027939">
    <property type="entry name" value="NMT1/THI5"/>
</dbReference>
<accession>A0A512PB65</accession>
<evidence type="ECO:0000259" key="12">
    <source>
        <dbReference type="Pfam" id="PF09084"/>
    </source>
</evidence>
<evidence type="ECO:0000256" key="5">
    <source>
        <dbReference type="ARBA" id="ARBA00022679"/>
    </source>
</evidence>
<evidence type="ECO:0000313" key="13">
    <source>
        <dbReference type="EMBL" id="GEP68438.1"/>
    </source>
</evidence>
<dbReference type="EMBL" id="BKAL01000003">
    <property type="protein sequence ID" value="GEP68438.1"/>
    <property type="molecule type" value="Genomic_DNA"/>
</dbReference>
<evidence type="ECO:0000256" key="9">
    <source>
        <dbReference type="ARBA" id="ARBA00023004"/>
    </source>
</evidence>
<organism evidence="13 14">
    <name type="scientific">Cellulomonas soli</name>
    <dbReference type="NCBI Taxonomy" id="931535"/>
    <lineage>
        <taxon>Bacteria</taxon>
        <taxon>Bacillati</taxon>
        <taxon>Actinomycetota</taxon>
        <taxon>Actinomycetes</taxon>
        <taxon>Micrococcales</taxon>
        <taxon>Cellulomonadaceae</taxon>
        <taxon>Cellulomonas</taxon>
    </lineage>
</organism>
<evidence type="ECO:0000256" key="10">
    <source>
        <dbReference type="ARBA" id="ARBA00033171"/>
    </source>
</evidence>
<evidence type="ECO:0000256" key="3">
    <source>
        <dbReference type="ARBA" id="ARBA00009406"/>
    </source>
</evidence>
<keyword evidence="7" id="KW-0663">Pyridoxal phosphate</keyword>
<keyword evidence="5" id="KW-0808">Transferase</keyword>
<comment type="function">
    <text evidence="1">Responsible for the formation of the pyrimidine heterocycle in the thiamine biosynthesis pathway. Catalyzes the formation of hydroxymethylpyrimidine phosphate (HMP-P) from histidine and pyridoxal phosphate (PLP). The protein uses PLP and the active site histidine to form HMP-P, generating an inactive enzyme. The enzyme can only undergo a single turnover, which suggests it is a suicide enzyme.</text>
</comment>
<dbReference type="AlphaFoldDB" id="A0A512PB65"/>
<dbReference type="GO" id="GO:0009228">
    <property type="term" value="P:thiamine biosynthetic process"/>
    <property type="evidence" value="ECO:0007669"/>
    <property type="project" value="UniProtKB-KW"/>
</dbReference>
<evidence type="ECO:0000256" key="4">
    <source>
        <dbReference type="ARBA" id="ARBA00011738"/>
    </source>
</evidence>